<name>A0A8S9STN9_BRACR</name>
<evidence type="ECO:0000313" key="3">
    <source>
        <dbReference type="Proteomes" id="UP000712600"/>
    </source>
</evidence>
<proteinExistence type="predicted"/>
<dbReference type="Proteomes" id="UP000712600">
    <property type="component" value="Unassembled WGS sequence"/>
</dbReference>
<evidence type="ECO:0000313" key="2">
    <source>
        <dbReference type="EMBL" id="KAF3604268.1"/>
    </source>
</evidence>
<dbReference type="AlphaFoldDB" id="A0A8S9STN9"/>
<dbReference type="EMBL" id="QGKX02000004">
    <property type="protein sequence ID" value="KAF3604268.1"/>
    <property type="molecule type" value="Genomic_DNA"/>
</dbReference>
<comment type="caution">
    <text evidence="2">The sequence shown here is derived from an EMBL/GenBank/DDBJ whole genome shotgun (WGS) entry which is preliminary data.</text>
</comment>
<feature type="region of interest" description="Disordered" evidence="1">
    <location>
        <begin position="1"/>
        <end position="39"/>
    </location>
</feature>
<feature type="compositionally biased region" description="Acidic residues" evidence="1">
    <location>
        <begin position="1"/>
        <end position="17"/>
    </location>
</feature>
<protein>
    <submittedName>
        <fullName evidence="2">Uncharacterized protein</fullName>
    </submittedName>
</protein>
<organism evidence="2 3">
    <name type="scientific">Brassica cretica</name>
    <name type="common">Mustard</name>
    <dbReference type="NCBI Taxonomy" id="69181"/>
    <lineage>
        <taxon>Eukaryota</taxon>
        <taxon>Viridiplantae</taxon>
        <taxon>Streptophyta</taxon>
        <taxon>Embryophyta</taxon>
        <taxon>Tracheophyta</taxon>
        <taxon>Spermatophyta</taxon>
        <taxon>Magnoliopsida</taxon>
        <taxon>eudicotyledons</taxon>
        <taxon>Gunneridae</taxon>
        <taxon>Pentapetalae</taxon>
        <taxon>rosids</taxon>
        <taxon>malvids</taxon>
        <taxon>Brassicales</taxon>
        <taxon>Brassicaceae</taxon>
        <taxon>Brassiceae</taxon>
        <taxon>Brassica</taxon>
    </lineage>
</organism>
<evidence type="ECO:0000256" key="1">
    <source>
        <dbReference type="SAM" id="MobiDB-lite"/>
    </source>
</evidence>
<reference evidence="2" key="1">
    <citation type="submission" date="2019-12" db="EMBL/GenBank/DDBJ databases">
        <title>Genome sequencing and annotation of Brassica cretica.</title>
        <authorList>
            <person name="Studholme D.J."/>
            <person name="Sarris P."/>
        </authorList>
    </citation>
    <scope>NUCLEOTIDE SEQUENCE</scope>
    <source>
        <strain evidence="2">PFS-109/04</strain>
        <tissue evidence="2">Leaf</tissue>
    </source>
</reference>
<gene>
    <name evidence="2" type="ORF">F2Q69_00035802</name>
</gene>
<sequence length="185" mass="20611">MVQIEDVGEETTGENDADTQFPAGSFEPIPHSLYPSRPTKKMSLNLHAQSRPAAELNGPGRSQSSKLQSLLLSISKLSCKPCVVSKDTRKPVNSVDSSCFLLHREATLRSTSITRLIHHFGVSKHHHESSSHLFETVLSARVCLYLLHLLTSSDEMVTLFVGSSPLRRKPCRVMSRNLVEYLKML</sequence>
<accession>A0A8S9STN9</accession>